<dbReference type="Pfam" id="PF01549">
    <property type="entry name" value="ShK"/>
    <property type="match status" value="6"/>
</dbReference>
<dbReference type="PANTHER" id="PTHR21724:SF109">
    <property type="entry name" value="SHKT DOMAIN-CONTAINING PROTEIN"/>
    <property type="match status" value="1"/>
</dbReference>
<gene>
    <name evidence="5" type="ORF">V1264_014391</name>
</gene>
<reference evidence="5 6" key="1">
    <citation type="submission" date="2024-02" db="EMBL/GenBank/DDBJ databases">
        <title>Chromosome-scale genome assembly of the rough periwinkle Littorina saxatilis.</title>
        <authorList>
            <person name="De Jode A."/>
            <person name="Faria R."/>
            <person name="Formenti G."/>
            <person name="Sims Y."/>
            <person name="Smith T.P."/>
            <person name="Tracey A."/>
            <person name="Wood J.M.D."/>
            <person name="Zagrodzka Z.B."/>
            <person name="Johannesson K."/>
            <person name="Butlin R.K."/>
            <person name="Leder E.H."/>
        </authorList>
    </citation>
    <scope>NUCLEOTIDE SEQUENCE [LARGE SCALE GENOMIC DNA]</scope>
    <source>
        <strain evidence="5">Snail1</strain>
        <tissue evidence="5">Muscle</tissue>
    </source>
</reference>
<dbReference type="AlphaFoldDB" id="A0AAN9GIY0"/>
<evidence type="ECO:0000313" key="6">
    <source>
        <dbReference type="Proteomes" id="UP001374579"/>
    </source>
</evidence>
<dbReference type="PANTHER" id="PTHR21724">
    <property type="entry name" value="SHKT DOMAIN-CONTAINING PROTEIN"/>
    <property type="match status" value="1"/>
</dbReference>
<organism evidence="5 6">
    <name type="scientific">Littorina saxatilis</name>
    <dbReference type="NCBI Taxonomy" id="31220"/>
    <lineage>
        <taxon>Eukaryota</taxon>
        <taxon>Metazoa</taxon>
        <taxon>Spiralia</taxon>
        <taxon>Lophotrochozoa</taxon>
        <taxon>Mollusca</taxon>
        <taxon>Gastropoda</taxon>
        <taxon>Caenogastropoda</taxon>
        <taxon>Littorinimorpha</taxon>
        <taxon>Littorinoidea</taxon>
        <taxon>Littorinidae</taxon>
        <taxon>Littorina</taxon>
    </lineage>
</organism>
<evidence type="ECO:0000313" key="5">
    <source>
        <dbReference type="EMBL" id="KAK7110538.1"/>
    </source>
</evidence>
<protein>
    <recommendedName>
        <fullName evidence="4">ShKT domain-containing protein</fullName>
    </recommendedName>
</protein>
<keyword evidence="3" id="KW-0732">Signal</keyword>
<proteinExistence type="predicted"/>
<feature type="chain" id="PRO_5042946710" description="ShKT domain-containing protein" evidence="3">
    <location>
        <begin position="19"/>
        <end position="621"/>
    </location>
</feature>
<dbReference type="SMART" id="SM00254">
    <property type="entry name" value="ShKT"/>
    <property type="match status" value="8"/>
</dbReference>
<dbReference type="EMBL" id="JBAMIC010000003">
    <property type="protein sequence ID" value="KAK7110538.1"/>
    <property type="molecule type" value="Genomic_DNA"/>
</dbReference>
<evidence type="ECO:0000256" key="1">
    <source>
        <dbReference type="PROSITE-ProRule" id="PRU01005"/>
    </source>
</evidence>
<feature type="compositionally biased region" description="Gly residues" evidence="2">
    <location>
        <begin position="310"/>
        <end position="320"/>
    </location>
</feature>
<feature type="region of interest" description="Disordered" evidence="2">
    <location>
        <begin position="161"/>
        <end position="191"/>
    </location>
</feature>
<feature type="domain" description="ShKT" evidence="4">
    <location>
        <begin position="245"/>
        <end position="280"/>
    </location>
</feature>
<feature type="disulfide bond" evidence="1">
    <location>
        <begin position="402"/>
        <end position="436"/>
    </location>
</feature>
<dbReference type="Proteomes" id="UP001374579">
    <property type="component" value="Unassembled WGS sequence"/>
</dbReference>
<evidence type="ECO:0000256" key="2">
    <source>
        <dbReference type="SAM" id="MobiDB-lite"/>
    </source>
</evidence>
<sequence>MLLFTVVIGFLHAQHALCQVDSDDFLKSSEMDFLPSEYPYLMTEFPDMMESSENFLMAKYPESAALMQPSASPVDIFPSSVLEMVQESSSVSDILTTDSLSLSSTPVCQDRTEQCSVLGLSVCSDFSNWSSYYCPLFCNDCEHMAITPPTSGMPAQVTTQAATTEATTETTTEATTQQATTESTTKTTAQEQPPTTTEACCLDQLGWEKCLDYRLESCQEPYKAWASARCQAFCGMCKPCPIDPCEDKLANCNEYGTESCFGNGYRKWAMQNCRKHCGLCTNYGYYYQLNNLTAPTGVPGLTEKPNGSVTGSGTGSGTGPTVGATFAPGTGSNKTCHDKVIHCTEYGLGDCSKYSKFMSVFCPKYCSFCSDSIAVTQGPTTTESGSVAVTGTTAKPVIPADCGDKLSNCTTYPQENCCGIYEPWARAHCASHCGFCGVAPQRLCHDTIDYCAQMNEDMCTNDKFRNFRESHCAGFCKLCDTPWTPPFCAEYLFKEFSLATQKPTPAAGLPTVNPCEDALDDCLNVPLENCCGPYEPWARAHCARYCGYCGAVPDRICHDTIDYCDRMNDDLCTNEAFLLFRETKCAGFCKICDTPWTPPSCTAHLFQVLPTPTNVPGNMVG</sequence>
<feature type="domain" description="ShKT" evidence="4">
    <location>
        <begin position="402"/>
        <end position="436"/>
    </location>
</feature>
<dbReference type="InterPro" id="IPR003582">
    <property type="entry name" value="ShKT_dom"/>
</dbReference>
<keyword evidence="1" id="KW-1015">Disulfide bond</keyword>
<dbReference type="PROSITE" id="PS51670">
    <property type="entry name" value="SHKT"/>
    <property type="match status" value="2"/>
</dbReference>
<evidence type="ECO:0000256" key="3">
    <source>
        <dbReference type="SAM" id="SignalP"/>
    </source>
</evidence>
<feature type="signal peptide" evidence="3">
    <location>
        <begin position="1"/>
        <end position="18"/>
    </location>
</feature>
<comment type="caution">
    <text evidence="5">The sequence shown here is derived from an EMBL/GenBank/DDBJ whole genome shotgun (WGS) entry which is preliminary data.</text>
</comment>
<comment type="caution">
    <text evidence="1">Lacks conserved residue(s) required for the propagation of feature annotation.</text>
</comment>
<evidence type="ECO:0000259" key="4">
    <source>
        <dbReference type="PROSITE" id="PS51670"/>
    </source>
</evidence>
<keyword evidence="6" id="KW-1185">Reference proteome</keyword>
<name>A0AAN9GIY0_9CAEN</name>
<accession>A0AAN9GIY0</accession>
<feature type="region of interest" description="Disordered" evidence="2">
    <location>
        <begin position="301"/>
        <end position="324"/>
    </location>
</feature>